<reference evidence="2 3" key="2">
    <citation type="journal article" date="2015" name="Stand. Genomic Sci.">
        <title>High quality draft genomic sequence of Flavobacterium enshiense DK69(T) and comparison among Flavobacterium genomes.</title>
        <authorList>
            <person name="Zeng Z."/>
            <person name="Chen C."/>
            <person name="Du H."/>
            <person name="Wang G."/>
            <person name="Li M."/>
        </authorList>
    </citation>
    <scope>NUCLEOTIDE SEQUENCE [LARGE SCALE GENOMIC DNA]</scope>
    <source>
        <strain evidence="2 3">DK69</strain>
    </source>
</reference>
<feature type="transmembrane region" description="Helical" evidence="1">
    <location>
        <begin position="262"/>
        <end position="285"/>
    </location>
</feature>
<dbReference type="InterPro" id="IPR029039">
    <property type="entry name" value="Flavoprotein-like_sf"/>
</dbReference>
<keyword evidence="1" id="KW-0812">Transmembrane</keyword>
<evidence type="ECO:0000313" key="2">
    <source>
        <dbReference type="EMBL" id="KGO96111.1"/>
    </source>
</evidence>
<keyword evidence="1" id="KW-1133">Transmembrane helix</keyword>
<dbReference type="SUPFAM" id="SSF52218">
    <property type="entry name" value="Flavoproteins"/>
    <property type="match status" value="1"/>
</dbReference>
<dbReference type="eggNOG" id="COG0716">
    <property type="taxonomic scope" value="Bacteria"/>
</dbReference>
<dbReference type="Gene3D" id="3.40.50.360">
    <property type="match status" value="1"/>
</dbReference>
<proteinExistence type="predicted"/>
<protein>
    <submittedName>
        <fullName evidence="2">Dialkylresorcinol condensing enzyme DarA</fullName>
    </submittedName>
</protein>
<organism evidence="2 3">
    <name type="scientific">Flavobacterium enshiense DK69</name>
    <dbReference type="NCBI Taxonomy" id="1107311"/>
    <lineage>
        <taxon>Bacteria</taxon>
        <taxon>Pseudomonadati</taxon>
        <taxon>Bacteroidota</taxon>
        <taxon>Flavobacteriia</taxon>
        <taxon>Flavobacteriales</taxon>
        <taxon>Flavobacteriaceae</taxon>
        <taxon>Flavobacterium</taxon>
    </lineage>
</organism>
<dbReference type="OrthoDB" id="4547866at2"/>
<comment type="caution">
    <text evidence="2">The sequence shown here is derived from an EMBL/GenBank/DDBJ whole genome shotgun (WGS) entry which is preliminary data.</text>
</comment>
<dbReference type="EMBL" id="JRLZ01000005">
    <property type="protein sequence ID" value="KGO96111.1"/>
    <property type="molecule type" value="Genomic_DNA"/>
</dbReference>
<reference evidence="3" key="1">
    <citation type="submission" date="2013-09" db="EMBL/GenBank/DDBJ databases">
        <authorList>
            <person name="Zeng Z."/>
            <person name="Chen C."/>
        </authorList>
    </citation>
    <scope>NUCLEOTIDE SEQUENCE [LARGE SCALE GENOMIC DNA]</scope>
    <source>
        <strain evidence="3">DK69</strain>
    </source>
</reference>
<dbReference type="PATRIC" id="fig|1107311.5.peg.2711"/>
<accession>A0A0A2MWX3</accession>
<evidence type="ECO:0000313" key="3">
    <source>
        <dbReference type="Proteomes" id="UP000030149"/>
    </source>
</evidence>
<keyword evidence="3" id="KW-1185">Reference proteome</keyword>
<dbReference type="RefSeq" id="WP_035630346.1">
    <property type="nucleotide sequence ID" value="NZ_AVCS01000008.1"/>
</dbReference>
<keyword evidence="1" id="KW-0472">Membrane</keyword>
<evidence type="ECO:0000256" key="1">
    <source>
        <dbReference type="SAM" id="Phobius"/>
    </source>
</evidence>
<dbReference type="STRING" id="1107311.Q767_07565"/>
<dbReference type="AlphaFoldDB" id="A0A0A2MWX3"/>
<dbReference type="Proteomes" id="UP000030149">
    <property type="component" value="Unassembled WGS sequence"/>
</dbReference>
<gene>
    <name evidence="2" type="ORF">Q767_07565</name>
</gene>
<sequence length="300" mass="34372">MKNVLVVYYSQSGQLEEIARTIAKPLMEDTEVSVTFCPIVLEKSFPFPWKKEAFFDAFPESFLQVPSKIVAPSEEVLAKKYDLVLLAYQVWYLSPSIPVNSFLKSDFAKRLLENTSVITIIGCRNMWALAQEKMKKLLQGTGAQLVGNVALVDRHINHISVITIVKWMFSGEKKKYLGIFPKPGVSEKDILESSKFGKIILKYLKINSYSNLQTELVANDAVEIRPFLIEMDKKANKMFKIWANLIIGKTNSRPAWLKGFNVYLLVAIWVMSPIVYILHLFTYPLKFVKIRKEKAYFQGV</sequence>
<name>A0A0A2MWX3_9FLAO</name>